<name>A0A2U1J760_SMIAN</name>
<organism evidence="9 10">
    <name type="scientific">Smittium angustum</name>
    <dbReference type="NCBI Taxonomy" id="133377"/>
    <lineage>
        <taxon>Eukaryota</taxon>
        <taxon>Fungi</taxon>
        <taxon>Fungi incertae sedis</taxon>
        <taxon>Zoopagomycota</taxon>
        <taxon>Kickxellomycotina</taxon>
        <taxon>Harpellomycetes</taxon>
        <taxon>Harpellales</taxon>
        <taxon>Legeriomycetaceae</taxon>
        <taxon>Smittium</taxon>
    </lineage>
</organism>
<keyword evidence="4 6" id="KW-0472">Membrane</keyword>
<gene>
    <name evidence="9" type="ORF">BB558_003015</name>
</gene>
<evidence type="ECO:0000313" key="9">
    <source>
        <dbReference type="EMBL" id="PWA00916.1"/>
    </source>
</evidence>
<evidence type="ECO:0000256" key="5">
    <source>
        <dbReference type="ARBA" id="ARBA00034125"/>
    </source>
</evidence>
<keyword evidence="2 6" id="KW-0812">Transmembrane</keyword>
<keyword evidence="3 6" id="KW-1133">Transmembrane helix</keyword>
<protein>
    <recommendedName>
        <fullName evidence="11">Threonine/serine exporter-like N-terminal domain-containing protein</fullName>
    </recommendedName>
</protein>
<dbReference type="PANTHER" id="PTHR31082">
    <property type="entry name" value="PHEROMONE-REGULATED MEMBRANE PROTEIN 10"/>
    <property type="match status" value="1"/>
</dbReference>
<dbReference type="AlphaFoldDB" id="A0A2U1J760"/>
<comment type="similarity">
    <text evidence="5">Belongs to the ThrE exporter (TC 2.A.79) family.</text>
</comment>
<feature type="transmembrane region" description="Helical" evidence="6">
    <location>
        <begin position="217"/>
        <end position="237"/>
    </location>
</feature>
<keyword evidence="10" id="KW-1185">Reference proteome</keyword>
<evidence type="ECO:0008006" key="11">
    <source>
        <dbReference type="Google" id="ProtNLM"/>
    </source>
</evidence>
<dbReference type="GO" id="GO:0022857">
    <property type="term" value="F:transmembrane transporter activity"/>
    <property type="evidence" value="ECO:0007669"/>
    <property type="project" value="InterPro"/>
</dbReference>
<comment type="caution">
    <text evidence="9">The sequence shown here is derived from an EMBL/GenBank/DDBJ whole genome shotgun (WGS) entry which is preliminary data.</text>
</comment>
<dbReference type="Pfam" id="PF12821">
    <property type="entry name" value="ThrE_2"/>
    <property type="match status" value="1"/>
</dbReference>
<feature type="transmembrane region" description="Helical" evidence="6">
    <location>
        <begin position="373"/>
        <end position="390"/>
    </location>
</feature>
<dbReference type="GO" id="GO:0016020">
    <property type="term" value="C:membrane"/>
    <property type="evidence" value="ECO:0007669"/>
    <property type="project" value="UniProtKB-SubCell"/>
</dbReference>
<evidence type="ECO:0000256" key="6">
    <source>
        <dbReference type="SAM" id="Phobius"/>
    </source>
</evidence>
<feature type="transmembrane region" description="Helical" evidence="6">
    <location>
        <begin position="291"/>
        <end position="309"/>
    </location>
</feature>
<evidence type="ECO:0000259" key="7">
    <source>
        <dbReference type="Pfam" id="PF06738"/>
    </source>
</evidence>
<evidence type="ECO:0000259" key="8">
    <source>
        <dbReference type="Pfam" id="PF12821"/>
    </source>
</evidence>
<dbReference type="PANTHER" id="PTHR31082:SF4">
    <property type="entry name" value="PHEROMONE-REGULATED MEMBRANE PROTEIN 10"/>
    <property type="match status" value="1"/>
</dbReference>
<evidence type="ECO:0000256" key="2">
    <source>
        <dbReference type="ARBA" id="ARBA00022692"/>
    </source>
</evidence>
<sequence>MDSINKKNQKLENFFGELPCQSETKIFHPPPNTETQNESGFHQESSFANTKNIVPSIHYRNSRSYLPHTSLELPRPLNSNNAIIDEIKDPNYETKYSSGSATDTSLCQQFLVQAGQSMGEYGCPIHRLETNLDRAAKCLGLDASFAAVPGFILIFWDDPSKTFGSETKVVKLLQNFDMMKLELVDSLVDDVVREKISVSEGISQLSTIKKLAPIYPWYVKMFSYALASMAVAPLAFSGGWKEAFLSFFLGAIVYFLELLGSKFTEFRNIVEFTSALFVSFVAASLSDYVCYGSVVLSSLVVILPGMIMTNGFIEISARSKVTGTISVFYAIIIMLLLTFGIEVGKALELTIFKNPDPQNLSIEISKCVPINKLWWILFFPIAILSINILLNIPIKRWFLVIFTSSLMFGTFILFNFVFKINQFATISASFVLGLSANIISRINGVPPFISILPATMVLVPGSVGVRSFTAIFDGQSGMDLISLNVRIYKRKQILEVYKYLVENGADIHANGDKTLGLIRENEFTDIATFTPKISQRFMRMSVD</sequence>
<comment type="subcellular location">
    <subcellularLocation>
        <location evidence="1">Membrane</location>
        <topology evidence="1">Multi-pass membrane protein</topology>
    </subcellularLocation>
</comment>
<dbReference type="EMBL" id="MBFU01000265">
    <property type="protein sequence ID" value="PWA00916.1"/>
    <property type="molecule type" value="Genomic_DNA"/>
</dbReference>
<reference evidence="9 10" key="1">
    <citation type="journal article" date="2018" name="MBio">
        <title>Comparative Genomics Reveals the Core Gene Toolbox for the Fungus-Insect Symbiosis.</title>
        <authorList>
            <person name="Wang Y."/>
            <person name="Stata M."/>
            <person name="Wang W."/>
            <person name="Stajich J.E."/>
            <person name="White M.M."/>
            <person name="Moncalvo J.M."/>
        </authorList>
    </citation>
    <scope>NUCLEOTIDE SEQUENCE [LARGE SCALE GENOMIC DNA]</scope>
    <source>
        <strain evidence="9 10">AUS-126-30</strain>
    </source>
</reference>
<feature type="domain" description="Threonine/serine exporter-like N-terminal" evidence="7">
    <location>
        <begin position="110"/>
        <end position="345"/>
    </location>
</feature>
<dbReference type="Pfam" id="PF06738">
    <property type="entry name" value="ThrE"/>
    <property type="match status" value="1"/>
</dbReference>
<accession>A0A2U1J760</accession>
<dbReference type="Proteomes" id="UP000245591">
    <property type="component" value="Unassembled WGS sequence"/>
</dbReference>
<feature type="transmembrane region" description="Helical" evidence="6">
    <location>
        <begin position="397"/>
        <end position="417"/>
    </location>
</feature>
<feature type="transmembrane region" description="Helical" evidence="6">
    <location>
        <begin position="321"/>
        <end position="341"/>
    </location>
</feature>
<evidence type="ECO:0000256" key="1">
    <source>
        <dbReference type="ARBA" id="ARBA00004141"/>
    </source>
</evidence>
<evidence type="ECO:0000313" key="10">
    <source>
        <dbReference type="Proteomes" id="UP000245591"/>
    </source>
</evidence>
<proteinExistence type="inferred from homology"/>
<dbReference type="InterPro" id="IPR051361">
    <property type="entry name" value="ThrE/Ser_Exporter"/>
</dbReference>
<evidence type="ECO:0000256" key="3">
    <source>
        <dbReference type="ARBA" id="ARBA00022989"/>
    </source>
</evidence>
<feature type="domain" description="Threonine/Serine exporter ThrE" evidence="8">
    <location>
        <begin position="377"/>
        <end position="475"/>
    </location>
</feature>
<dbReference type="InterPro" id="IPR024528">
    <property type="entry name" value="ThrE_2"/>
</dbReference>
<evidence type="ECO:0000256" key="4">
    <source>
        <dbReference type="ARBA" id="ARBA00023136"/>
    </source>
</evidence>
<dbReference type="InterPro" id="IPR010619">
    <property type="entry name" value="ThrE-like_N"/>
</dbReference>
<feature type="transmembrane region" description="Helical" evidence="6">
    <location>
        <begin position="243"/>
        <end position="259"/>
    </location>
</feature>